<dbReference type="InterPro" id="IPR026057">
    <property type="entry name" value="TBL_C"/>
</dbReference>
<proteinExistence type="inferred from homology"/>
<comment type="caution">
    <text evidence="3">The sequence shown here is derived from an EMBL/GenBank/DDBJ whole genome shotgun (WGS) entry which is preliminary data.</text>
</comment>
<organism evidence="3 4">
    <name type="scientific">Ilex paraguariensis</name>
    <name type="common">yerba mate</name>
    <dbReference type="NCBI Taxonomy" id="185542"/>
    <lineage>
        <taxon>Eukaryota</taxon>
        <taxon>Viridiplantae</taxon>
        <taxon>Streptophyta</taxon>
        <taxon>Embryophyta</taxon>
        <taxon>Tracheophyta</taxon>
        <taxon>Spermatophyta</taxon>
        <taxon>Magnoliopsida</taxon>
        <taxon>eudicotyledons</taxon>
        <taxon>Gunneridae</taxon>
        <taxon>Pentapetalae</taxon>
        <taxon>asterids</taxon>
        <taxon>campanulids</taxon>
        <taxon>Aquifoliales</taxon>
        <taxon>Aquifoliaceae</taxon>
        <taxon>Ilex</taxon>
    </lineage>
</organism>
<comment type="similarity">
    <text evidence="1">Belongs to the PC-esterase family. TBL subfamily.</text>
</comment>
<dbReference type="Pfam" id="PF13839">
    <property type="entry name" value="PC-Esterase"/>
    <property type="match status" value="1"/>
</dbReference>
<feature type="domain" description="Trichome birefringence-like C-terminal" evidence="2">
    <location>
        <begin position="14"/>
        <end position="65"/>
    </location>
</feature>
<name>A0ABC8RZT6_9AQUA</name>
<dbReference type="AlphaFoldDB" id="A0ABC8RZT6"/>
<evidence type="ECO:0000313" key="3">
    <source>
        <dbReference type="EMBL" id="CAK9150439.1"/>
    </source>
</evidence>
<evidence type="ECO:0000259" key="2">
    <source>
        <dbReference type="Pfam" id="PF13839"/>
    </source>
</evidence>
<keyword evidence="4" id="KW-1185">Reference proteome</keyword>
<dbReference type="EMBL" id="CAUOFW020002036">
    <property type="protein sequence ID" value="CAK9150439.1"/>
    <property type="molecule type" value="Genomic_DNA"/>
</dbReference>
<reference evidence="3 4" key="1">
    <citation type="submission" date="2024-02" db="EMBL/GenBank/DDBJ databases">
        <authorList>
            <person name="Vignale AGUSTIN F."/>
            <person name="Sosa J E."/>
            <person name="Modenutti C."/>
        </authorList>
    </citation>
    <scope>NUCLEOTIDE SEQUENCE [LARGE SCALE GENOMIC DNA]</scope>
</reference>
<sequence>MASPTHGSPVRVGRVQAIEKHARHWTDADMLVFDSYTWWTRPKLKILWGSFESPDTGIYKDLDKHVRSDCHISVLGITAVKIGAWKRVRVATTKQIQSQKKDIGVEDQMQE</sequence>
<accession>A0ABC8RZT6</accession>
<protein>
    <recommendedName>
        <fullName evidence="2">Trichome birefringence-like C-terminal domain-containing protein</fullName>
    </recommendedName>
</protein>
<gene>
    <name evidence="3" type="ORF">ILEXP_LOCUS18591</name>
</gene>
<evidence type="ECO:0000313" key="4">
    <source>
        <dbReference type="Proteomes" id="UP001642360"/>
    </source>
</evidence>
<evidence type="ECO:0000256" key="1">
    <source>
        <dbReference type="ARBA" id="ARBA00007727"/>
    </source>
</evidence>
<dbReference type="Proteomes" id="UP001642360">
    <property type="component" value="Unassembled WGS sequence"/>
</dbReference>